<feature type="chain" id="PRO_5044825690" description="Cysteine and tyrosine-rich protein 1" evidence="2">
    <location>
        <begin position="22"/>
        <end position="162"/>
    </location>
</feature>
<evidence type="ECO:0000313" key="4">
    <source>
        <dbReference type="Proteomes" id="UP001634394"/>
    </source>
</evidence>
<dbReference type="Proteomes" id="UP001634394">
    <property type="component" value="Unassembled WGS sequence"/>
</dbReference>
<organism evidence="3 4">
    <name type="scientific">Sinanodonta woodiana</name>
    <name type="common">Chinese pond mussel</name>
    <name type="synonym">Anodonta woodiana</name>
    <dbReference type="NCBI Taxonomy" id="1069815"/>
    <lineage>
        <taxon>Eukaryota</taxon>
        <taxon>Metazoa</taxon>
        <taxon>Spiralia</taxon>
        <taxon>Lophotrochozoa</taxon>
        <taxon>Mollusca</taxon>
        <taxon>Bivalvia</taxon>
        <taxon>Autobranchia</taxon>
        <taxon>Heteroconchia</taxon>
        <taxon>Palaeoheterodonta</taxon>
        <taxon>Unionida</taxon>
        <taxon>Unionoidea</taxon>
        <taxon>Unionidae</taxon>
        <taxon>Unioninae</taxon>
        <taxon>Sinanodonta</taxon>
    </lineage>
</organism>
<evidence type="ECO:0000256" key="2">
    <source>
        <dbReference type="SAM" id="SignalP"/>
    </source>
</evidence>
<reference evidence="3 4" key="1">
    <citation type="submission" date="2024-11" db="EMBL/GenBank/DDBJ databases">
        <title>Chromosome-level genome assembly of the freshwater bivalve Anodonta woodiana.</title>
        <authorList>
            <person name="Chen X."/>
        </authorList>
    </citation>
    <scope>NUCLEOTIDE SEQUENCE [LARGE SCALE GENOMIC DNA]</scope>
    <source>
        <strain evidence="3">MN2024</strain>
        <tissue evidence="3">Gills</tissue>
    </source>
</reference>
<evidence type="ECO:0000313" key="3">
    <source>
        <dbReference type="EMBL" id="KAL3853714.1"/>
    </source>
</evidence>
<dbReference type="AlphaFoldDB" id="A0ABD3UW99"/>
<keyword evidence="1" id="KW-1133">Transmembrane helix</keyword>
<keyword evidence="2" id="KW-0732">Signal</keyword>
<name>A0ABD3UW99_SINWO</name>
<dbReference type="EMBL" id="JBJQND010000015">
    <property type="protein sequence ID" value="KAL3853714.1"/>
    <property type="molecule type" value="Genomic_DNA"/>
</dbReference>
<protein>
    <recommendedName>
        <fullName evidence="5">Cysteine and tyrosine-rich protein 1</fullName>
    </recommendedName>
</protein>
<accession>A0ABD3UW99</accession>
<sequence length="162" mass="17459">MDIHMFFIIVVLILTTDPCFAAEACYNEWYSTTLYCEHGCCGDGLYRGCCSLPGIIAGSVIVGCGLIVVLVIAIICFKKHKGRTGRVMNLQPLTQNTTVISTTTGQGYSISQHSGLQLTSMDYQPPGYGPIIAPYPPAPLPGTAAYYNPAYPPNCLPPYKEG</sequence>
<feature type="signal peptide" evidence="2">
    <location>
        <begin position="1"/>
        <end position="21"/>
    </location>
</feature>
<keyword evidence="4" id="KW-1185">Reference proteome</keyword>
<gene>
    <name evidence="3" type="ORF">ACJMK2_017233</name>
</gene>
<evidence type="ECO:0008006" key="5">
    <source>
        <dbReference type="Google" id="ProtNLM"/>
    </source>
</evidence>
<proteinExistence type="predicted"/>
<keyword evidence="1" id="KW-0472">Membrane</keyword>
<feature type="transmembrane region" description="Helical" evidence="1">
    <location>
        <begin position="55"/>
        <end position="77"/>
    </location>
</feature>
<keyword evidence="1" id="KW-0812">Transmembrane</keyword>
<evidence type="ECO:0000256" key="1">
    <source>
        <dbReference type="SAM" id="Phobius"/>
    </source>
</evidence>
<comment type="caution">
    <text evidence="3">The sequence shown here is derived from an EMBL/GenBank/DDBJ whole genome shotgun (WGS) entry which is preliminary data.</text>
</comment>